<protein>
    <recommendedName>
        <fullName evidence="1">Enoyl reductase (ER) domain-containing protein</fullName>
    </recommendedName>
</protein>
<dbReference type="InterPro" id="IPR013149">
    <property type="entry name" value="ADH-like_C"/>
</dbReference>
<name>X0U1F9_9ZZZZ</name>
<evidence type="ECO:0000259" key="1">
    <source>
        <dbReference type="SMART" id="SM00829"/>
    </source>
</evidence>
<dbReference type="GO" id="GO:0016491">
    <property type="term" value="F:oxidoreductase activity"/>
    <property type="evidence" value="ECO:0007669"/>
    <property type="project" value="InterPro"/>
</dbReference>
<proteinExistence type="predicted"/>
<organism evidence="2">
    <name type="scientific">marine sediment metagenome</name>
    <dbReference type="NCBI Taxonomy" id="412755"/>
    <lineage>
        <taxon>unclassified sequences</taxon>
        <taxon>metagenomes</taxon>
        <taxon>ecological metagenomes</taxon>
    </lineage>
</organism>
<dbReference type="PANTHER" id="PTHR43677">
    <property type="entry name" value="SHORT-CHAIN DEHYDROGENASE/REDUCTASE"/>
    <property type="match status" value="1"/>
</dbReference>
<evidence type="ECO:0000313" key="2">
    <source>
        <dbReference type="EMBL" id="GAF99364.1"/>
    </source>
</evidence>
<dbReference type="PANTHER" id="PTHR43677:SF4">
    <property type="entry name" value="QUINONE OXIDOREDUCTASE-LIKE PROTEIN 2"/>
    <property type="match status" value="1"/>
</dbReference>
<dbReference type="SMART" id="SM00829">
    <property type="entry name" value="PKS_ER"/>
    <property type="match status" value="1"/>
</dbReference>
<sequence length="194" mass="20604">RAKLQAGETVAVLGASGGAGLAAVEIAKLMDARVIAAASSAEKLEVCKAHGADEVINYRDQDLKEQLKALTGGKGADVIYDCVGGPYSEPALRATAWEGRFLVVGFAAGEIPKIPLNLLLLKGCAMVGVFWGEFATRDPAGHRRNIEQVIEWCASGRLKPRIDATYSLEQTRDALEAIDQRSVTGKVVVLPQMG</sequence>
<gene>
    <name evidence="2" type="ORF">S01H1_20388</name>
</gene>
<dbReference type="InterPro" id="IPR020843">
    <property type="entry name" value="ER"/>
</dbReference>
<dbReference type="Gene3D" id="3.90.180.10">
    <property type="entry name" value="Medium-chain alcohol dehydrogenases, catalytic domain"/>
    <property type="match status" value="1"/>
</dbReference>
<feature type="domain" description="Enoyl reductase (ER)" evidence="1">
    <location>
        <begin position="1"/>
        <end position="189"/>
    </location>
</feature>
<feature type="non-terminal residue" evidence="2">
    <location>
        <position position="1"/>
    </location>
</feature>
<dbReference type="InterPro" id="IPR036291">
    <property type="entry name" value="NAD(P)-bd_dom_sf"/>
</dbReference>
<dbReference type="EMBL" id="BARS01011149">
    <property type="protein sequence ID" value="GAF99364.1"/>
    <property type="molecule type" value="Genomic_DNA"/>
</dbReference>
<dbReference type="SUPFAM" id="SSF51735">
    <property type="entry name" value="NAD(P)-binding Rossmann-fold domains"/>
    <property type="match status" value="1"/>
</dbReference>
<accession>X0U1F9</accession>
<comment type="caution">
    <text evidence="2">The sequence shown here is derived from an EMBL/GenBank/DDBJ whole genome shotgun (WGS) entry which is preliminary data.</text>
</comment>
<dbReference type="Pfam" id="PF00107">
    <property type="entry name" value="ADH_zinc_N"/>
    <property type="match status" value="1"/>
</dbReference>
<reference evidence="2" key="1">
    <citation type="journal article" date="2014" name="Front. Microbiol.">
        <title>High frequency of phylogenetically diverse reductive dehalogenase-homologous genes in deep subseafloor sedimentary metagenomes.</title>
        <authorList>
            <person name="Kawai M."/>
            <person name="Futagami T."/>
            <person name="Toyoda A."/>
            <person name="Takaki Y."/>
            <person name="Nishi S."/>
            <person name="Hori S."/>
            <person name="Arai W."/>
            <person name="Tsubouchi T."/>
            <person name="Morono Y."/>
            <person name="Uchiyama I."/>
            <person name="Ito T."/>
            <person name="Fujiyama A."/>
            <person name="Inagaki F."/>
            <person name="Takami H."/>
        </authorList>
    </citation>
    <scope>NUCLEOTIDE SEQUENCE</scope>
    <source>
        <strain evidence="2">Expedition CK06-06</strain>
    </source>
</reference>
<dbReference type="AlphaFoldDB" id="X0U1F9"/>
<dbReference type="InterPro" id="IPR051397">
    <property type="entry name" value="Zn-ADH-like_protein"/>
</dbReference>
<dbReference type="CDD" id="cd08241">
    <property type="entry name" value="QOR1"/>
    <property type="match status" value="1"/>
</dbReference>